<dbReference type="AlphaFoldDB" id="A0A9W7KUS4"/>
<feature type="region of interest" description="Disordered" evidence="1">
    <location>
        <begin position="167"/>
        <end position="193"/>
    </location>
</feature>
<dbReference type="Proteomes" id="UP001165082">
    <property type="component" value="Unassembled WGS sequence"/>
</dbReference>
<keyword evidence="3" id="KW-1185">Reference proteome</keyword>
<dbReference type="PANTHER" id="PTHR45661:SF3">
    <property type="entry name" value="IG-LIKE DOMAIN-CONTAINING PROTEIN"/>
    <property type="match status" value="1"/>
</dbReference>
<gene>
    <name evidence="2" type="ORF">TrRE_jg8264</name>
</gene>
<dbReference type="EMBL" id="BRXZ01000470">
    <property type="protein sequence ID" value="GMI12304.1"/>
    <property type="molecule type" value="Genomic_DNA"/>
</dbReference>
<protein>
    <submittedName>
        <fullName evidence="2">Uncharacterized protein</fullName>
    </submittedName>
</protein>
<dbReference type="InterPro" id="IPR053139">
    <property type="entry name" value="Surface_bspA-like"/>
</dbReference>
<dbReference type="Gene3D" id="3.80.10.10">
    <property type="entry name" value="Ribonuclease Inhibitor"/>
    <property type="match status" value="1"/>
</dbReference>
<dbReference type="SUPFAM" id="SSF52058">
    <property type="entry name" value="L domain-like"/>
    <property type="match status" value="1"/>
</dbReference>
<dbReference type="InterPro" id="IPR032675">
    <property type="entry name" value="LRR_dom_sf"/>
</dbReference>
<accession>A0A9W7KUS4</accession>
<dbReference type="Pfam" id="PF13306">
    <property type="entry name" value="LRR_5"/>
    <property type="match status" value="1"/>
</dbReference>
<dbReference type="OrthoDB" id="6363818at2759"/>
<organism evidence="2 3">
    <name type="scientific">Triparma retinervis</name>
    <dbReference type="NCBI Taxonomy" id="2557542"/>
    <lineage>
        <taxon>Eukaryota</taxon>
        <taxon>Sar</taxon>
        <taxon>Stramenopiles</taxon>
        <taxon>Ochrophyta</taxon>
        <taxon>Bolidophyceae</taxon>
        <taxon>Parmales</taxon>
        <taxon>Triparmaceae</taxon>
        <taxon>Triparma</taxon>
    </lineage>
</organism>
<dbReference type="PANTHER" id="PTHR45661">
    <property type="entry name" value="SURFACE ANTIGEN"/>
    <property type="match status" value="1"/>
</dbReference>
<evidence type="ECO:0000313" key="2">
    <source>
        <dbReference type="EMBL" id="GMI12304.1"/>
    </source>
</evidence>
<evidence type="ECO:0000256" key="1">
    <source>
        <dbReference type="SAM" id="MobiDB-lite"/>
    </source>
</evidence>
<proteinExistence type="predicted"/>
<sequence>MAFEVDVSKSSLPLEYFGDEGMRHAGSCDVKSVAVGFNVAEVEEKAFYQCFNLMSCSFPTTIIHLCNSAFASCPSLLMVDLSSTTLSSVGSGVFQGCHGLSSILLPPTCEMIGCRAFANCSSLTSIKLPHKVKVIETELFFGCARLEDVAFPSSLIGLTSDTRISVMSDSPPSDDVTSSIPPVSGPMSGPVSSTTLPAPSIPPRLGLPVSPILSSSSTTTITFFLDKIPLGSLLSDFAHPSYSSCAFRVIPTRGTSWFFHPTFNHIAFKKFYPSPSLRSRQGRKHSSLSSHLTPSFRSACMSYWSSAVRHVEARTSTDAARVVLGFLMDEGGVRMFFKAIKDDPQAKGGGGKGE</sequence>
<name>A0A9W7KUS4_9STRA</name>
<evidence type="ECO:0000313" key="3">
    <source>
        <dbReference type="Proteomes" id="UP001165082"/>
    </source>
</evidence>
<comment type="caution">
    <text evidence="2">The sequence shown here is derived from an EMBL/GenBank/DDBJ whole genome shotgun (WGS) entry which is preliminary data.</text>
</comment>
<dbReference type="InterPro" id="IPR026906">
    <property type="entry name" value="LRR_5"/>
</dbReference>
<reference evidence="2" key="1">
    <citation type="submission" date="2022-07" db="EMBL/GenBank/DDBJ databases">
        <title>Genome analysis of Parmales, a sister group of diatoms, reveals the evolutionary specialization of diatoms from phago-mixotrophs to photoautotrophs.</title>
        <authorList>
            <person name="Ban H."/>
            <person name="Sato S."/>
            <person name="Yoshikawa S."/>
            <person name="Kazumasa Y."/>
            <person name="Nakamura Y."/>
            <person name="Ichinomiya M."/>
            <person name="Saitoh K."/>
            <person name="Sato N."/>
            <person name="Blanc-Mathieu R."/>
            <person name="Endo H."/>
            <person name="Kuwata A."/>
            <person name="Ogata H."/>
        </authorList>
    </citation>
    <scope>NUCLEOTIDE SEQUENCE</scope>
</reference>